<gene>
    <name evidence="7" type="ORF">B0J13DRAFT_479777</name>
</gene>
<feature type="region of interest" description="Disordered" evidence="4">
    <location>
        <begin position="1"/>
        <end position="50"/>
    </location>
</feature>
<evidence type="ECO:0000256" key="4">
    <source>
        <dbReference type="SAM" id="MobiDB-lite"/>
    </source>
</evidence>
<dbReference type="PANTHER" id="PTHR11360">
    <property type="entry name" value="MONOCARBOXYLATE TRANSPORTER"/>
    <property type="match status" value="1"/>
</dbReference>
<dbReference type="AlphaFoldDB" id="A0A9P9J0F4"/>
<feature type="transmembrane region" description="Helical" evidence="5">
    <location>
        <begin position="131"/>
        <end position="147"/>
    </location>
</feature>
<feature type="transmembrane region" description="Helical" evidence="5">
    <location>
        <begin position="220"/>
        <end position="240"/>
    </location>
</feature>
<proteinExistence type="inferred from homology"/>
<accession>A0A9P9J0F4</accession>
<dbReference type="GO" id="GO:0016020">
    <property type="term" value="C:membrane"/>
    <property type="evidence" value="ECO:0007669"/>
    <property type="project" value="UniProtKB-SubCell"/>
</dbReference>
<feature type="transmembrane region" description="Helical" evidence="5">
    <location>
        <begin position="357"/>
        <end position="382"/>
    </location>
</feature>
<dbReference type="InterPro" id="IPR050327">
    <property type="entry name" value="Proton-linked_MCT"/>
</dbReference>
<dbReference type="Gene3D" id="1.20.1250.20">
    <property type="entry name" value="MFS general substrate transporter like domains"/>
    <property type="match status" value="2"/>
</dbReference>
<dbReference type="Pfam" id="PF07690">
    <property type="entry name" value="MFS_1"/>
    <property type="match status" value="1"/>
</dbReference>
<dbReference type="EMBL" id="JAGMUU010000016">
    <property type="protein sequence ID" value="KAH7136969.1"/>
    <property type="molecule type" value="Genomic_DNA"/>
</dbReference>
<organism evidence="7 8">
    <name type="scientific">Dactylonectria estremocensis</name>
    <dbReference type="NCBI Taxonomy" id="1079267"/>
    <lineage>
        <taxon>Eukaryota</taxon>
        <taxon>Fungi</taxon>
        <taxon>Dikarya</taxon>
        <taxon>Ascomycota</taxon>
        <taxon>Pezizomycotina</taxon>
        <taxon>Sordariomycetes</taxon>
        <taxon>Hypocreomycetidae</taxon>
        <taxon>Hypocreales</taxon>
        <taxon>Nectriaceae</taxon>
        <taxon>Dactylonectria</taxon>
    </lineage>
</organism>
<dbReference type="GO" id="GO:0022857">
    <property type="term" value="F:transmembrane transporter activity"/>
    <property type="evidence" value="ECO:0007669"/>
    <property type="project" value="InterPro"/>
</dbReference>
<keyword evidence="3" id="KW-0325">Glycoprotein</keyword>
<dbReference type="PROSITE" id="PS50850">
    <property type="entry name" value="MFS"/>
    <property type="match status" value="1"/>
</dbReference>
<dbReference type="Proteomes" id="UP000717696">
    <property type="component" value="Unassembled WGS sequence"/>
</dbReference>
<evidence type="ECO:0000256" key="3">
    <source>
        <dbReference type="ARBA" id="ARBA00023180"/>
    </source>
</evidence>
<feature type="transmembrane region" description="Helical" evidence="5">
    <location>
        <begin position="422"/>
        <end position="446"/>
    </location>
</feature>
<feature type="transmembrane region" description="Helical" evidence="5">
    <location>
        <begin position="333"/>
        <end position="351"/>
    </location>
</feature>
<protein>
    <submittedName>
        <fullName evidence="7">Major facilitator superfamily domain-containing protein</fullName>
    </submittedName>
</protein>
<feature type="transmembrane region" description="Helical" evidence="5">
    <location>
        <begin position="101"/>
        <end position="124"/>
    </location>
</feature>
<comment type="similarity">
    <text evidence="2">Belongs to the major facilitator superfamily. Monocarboxylate porter (TC 2.A.1.13) family.</text>
</comment>
<dbReference type="InterPro" id="IPR036259">
    <property type="entry name" value="MFS_trans_sf"/>
</dbReference>
<feature type="transmembrane region" description="Helical" evidence="5">
    <location>
        <begin position="394"/>
        <end position="416"/>
    </location>
</feature>
<comment type="subcellular location">
    <subcellularLocation>
        <location evidence="1">Membrane</location>
        <topology evidence="1">Multi-pass membrane protein</topology>
    </subcellularLocation>
</comment>
<keyword evidence="5" id="KW-0812">Transmembrane</keyword>
<feature type="transmembrane region" description="Helical" evidence="5">
    <location>
        <begin position="190"/>
        <end position="208"/>
    </location>
</feature>
<feature type="transmembrane region" description="Helical" evidence="5">
    <location>
        <begin position="69"/>
        <end position="89"/>
    </location>
</feature>
<feature type="transmembrane region" description="Helical" evidence="5">
    <location>
        <begin position="302"/>
        <end position="321"/>
    </location>
</feature>
<dbReference type="SUPFAM" id="SSF103473">
    <property type="entry name" value="MFS general substrate transporter"/>
    <property type="match status" value="1"/>
</dbReference>
<evidence type="ECO:0000256" key="1">
    <source>
        <dbReference type="ARBA" id="ARBA00004141"/>
    </source>
</evidence>
<keyword evidence="5" id="KW-0472">Membrane</keyword>
<evidence type="ECO:0000313" key="8">
    <source>
        <dbReference type="Proteomes" id="UP000717696"/>
    </source>
</evidence>
<feature type="compositionally biased region" description="Polar residues" evidence="4">
    <location>
        <begin position="12"/>
        <end position="22"/>
    </location>
</feature>
<comment type="caution">
    <text evidence="7">The sequence shown here is derived from an EMBL/GenBank/DDBJ whole genome shotgun (WGS) entry which is preliminary data.</text>
</comment>
<dbReference type="PANTHER" id="PTHR11360:SF280">
    <property type="entry name" value="MONOCARBOXYLATE TRANSPORTER, PUTATIVE (AFU_ORTHOLOGUE AFUA_1G05170)-RELATED"/>
    <property type="match status" value="1"/>
</dbReference>
<keyword evidence="8" id="KW-1185">Reference proteome</keyword>
<sequence>MGVYPASKDEPQNVSTRNNEPPSTVDAAKPGSTRNMGSDAKTAANSSAPPVAEDEEGGLVAWLQVAGCFFLYWNSLGLINTFGVFQTFYENDLLANMSSSAISWIGSIQMFLLMSVGIIIGPLYDAGHCRLIIIAGTFLVVFGFMMTSVCKTYWQVILAHAICVGLGTSCLSIPSIAIVPQYFKVRRARAMSMATLGSCVGGTIYPLIFQELQPRIGFPWTVRLFGFISLAMCCFSLAVLRPRLHGGKRFKGVQSLIDPSAFNSSSFTVYAVGIFFTNVAWFVPVFYLQTYALNHGLEGQGIALYLVAILNAASIPGRILLAMVSDKAGPLNTLAFITAATGIVTFSWAAVQTGAGNIFFSVFYGFFSGSLVAVAPVVLASFTTDLSRLGTRLGMVALLKGFGSLIGSPVAGAILARSGGYLGVQLFTGLCFMVTFAFLVALRIILGGMTWNVRL</sequence>
<evidence type="ECO:0000259" key="6">
    <source>
        <dbReference type="PROSITE" id="PS50850"/>
    </source>
</evidence>
<evidence type="ECO:0000256" key="5">
    <source>
        <dbReference type="SAM" id="Phobius"/>
    </source>
</evidence>
<keyword evidence="5" id="KW-1133">Transmembrane helix</keyword>
<feature type="transmembrane region" description="Helical" evidence="5">
    <location>
        <begin position="261"/>
        <end position="282"/>
    </location>
</feature>
<feature type="transmembrane region" description="Helical" evidence="5">
    <location>
        <begin position="153"/>
        <end position="178"/>
    </location>
</feature>
<evidence type="ECO:0000256" key="2">
    <source>
        <dbReference type="ARBA" id="ARBA00006727"/>
    </source>
</evidence>
<reference evidence="7" key="1">
    <citation type="journal article" date="2021" name="Nat. Commun.">
        <title>Genetic determinants of endophytism in the Arabidopsis root mycobiome.</title>
        <authorList>
            <person name="Mesny F."/>
            <person name="Miyauchi S."/>
            <person name="Thiergart T."/>
            <person name="Pickel B."/>
            <person name="Atanasova L."/>
            <person name="Karlsson M."/>
            <person name="Huettel B."/>
            <person name="Barry K.W."/>
            <person name="Haridas S."/>
            <person name="Chen C."/>
            <person name="Bauer D."/>
            <person name="Andreopoulos W."/>
            <person name="Pangilinan J."/>
            <person name="LaButti K."/>
            <person name="Riley R."/>
            <person name="Lipzen A."/>
            <person name="Clum A."/>
            <person name="Drula E."/>
            <person name="Henrissat B."/>
            <person name="Kohler A."/>
            <person name="Grigoriev I.V."/>
            <person name="Martin F.M."/>
            <person name="Hacquard S."/>
        </authorList>
    </citation>
    <scope>NUCLEOTIDE SEQUENCE</scope>
    <source>
        <strain evidence="7">MPI-CAGE-AT-0021</strain>
    </source>
</reference>
<dbReference type="OrthoDB" id="6509908at2759"/>
<dbReference type="InterPro" id="IPR011701">
    <property type="entry name" value="MFS"/>
</dbReference>
<feature type="domain" description="Major facilitator superfamily (MFS) profile" evidence="6">
    <location>
        <begin position="61"/>
        <end position="455"/>
    </location>
</feature>
<evidence type="ECO:0000313" key="7">
    <source>
        <dbReference type="EMBL" id="KAH7136969.1"/>
    </source>
</evidence>
<name>A0A9P9J0F4_9HYPO</name>
<dbReference type="CDD" id="cd17352">
    <property type="entry name" value="MFS_MCT_SLC16"/>
    <property type="match status" value="1"/>
</dbReference>
<dbReference type="InterPro" id="IPR020846">
    <property type="entry name" value="MFS_dom"/>
</dbReference>